<dbReference type="RefSeq" id="WP_078485706.1">
    <property type="nucleotide sequence ID" value="NZ_MPRJ01000005.1"/>
</dbReference>
<dbReference type="EC" id="2.7.1.170" evidence="1"/>
<dbReference type="NCBIfam" id="NF007148">
    <property type="entry name" value="PRK09585.3-2"/>
    <property type="match status" value="1"/>
</dbReference>
<dbReference type="PANTHER" id="PTHR30605:SF0">
    <property type="entry name" value="ANHYDRO-N-ACETYLMURAMIC ACID KINASE"/>
    <property type="match status" value="1"/>
</dbReference>
<keyword evidence="1" id="KW-0067">ATP-binding</keyword>
<evidence type="ECO:0000256" key="1">
    <source>
        <dbReference type="HAMAP-Rule" id="MF_01270"/>
    </source>
</evidence>
<dbReference type="GO" id="GO:0016301">
    <property type="term" value="F:kinase activity"/>
    <property type="evidence" value="ECO:0007669"/>
    <property type="project" value="UniProtKB-KW"/>
</dbReference>
<dbReference type="InterPro" id="IPR005338">
    <property type="entry name" value="Anhydro_N_Ac-Mur_kinase"/>
</dbReference>
<dbReference type="GO" id="GO:0005524">
    <property type="term" value="F:ATP binding"/>
    <property type="evidence" value="ECO:0007669"/>
    <property type="project" value="UniProtKB-UniRule"/>
</dbReference>
<dbReference type="EMBL" id="MPRJ01000005">
    <property type="protein sequence ID" value="OOZ37634.1"/>
    <property type="molecule type" value="Genomic_DNA"/>
</dbReference>
<sequence>MSDELYIGLMSGTSMDGIDAVLARIDDHGAEFLDHQNTPWPADLQKGLRNLATTGQVDIDQLGSLDSLAAEQFAKAAIQLLEKTGKQAADISAIGSHGQTIRHRPTAATPFTMQIANPSLITERTGITVVADFRRRDMAAGGEGAPLVPAFHAAVFGKMDEERVILNLGGIANITHLPADEANSTSGFDTGPANTLLDYWVRKNLGTNHDEDGQWAAGGSMNGELLNRLLTDAHFQLEPPKSTGPEYFSPDWIKQHLADYPDLAPRDVQATLTALTAVSIEQAISAQAPNCQRVITCGGGVNNGELMRQLAEQMAPIPVESSAIHGIDPAHVESLAFAWLARQTLHRHPGNLPSATGASHPVILGGIYPA</sequence>
<protein>
    <recommendedName>
        <fullName evidence="1">Anhydro-N-acetylmuramic acid kinase</fullName>
        <ecNumber evidence="1">2.7.1.170</ecNumber>
    </recommendedName>
    <alternativeName>
        <fullName evidence="1">AnhMurNAc kinase</fullName>
    </alternativeName>
</protein>
<reference evidence="2 3" key="1">
    <citation type="submission" date="2016-11" db="EMBL/GenBank/DDBJ databases">
        <title>Mixed transmission modes and dynamic genome evolution in an obligate animal-bacterial symbiosis.</title>
        <authorList>
            <person name="Russell S.L."/>
            <person name="Corbett-Detig R.B."/>
            <person name="Cavanaugh C.M."/>
        </authorList>
    </citation>
    <scope>NUCLEOTIDE SEQUENCE [LARGE SCALE GENOMIC DNA]</scope>
    <source>
        <strain evidence="2">Se-Cadez</strain>
    </source>
</reference>
<keyword evidence="1" id="KW-0808">Transferase</keyword>
<comment type="pathway">
    <text evidence="1">Amino-sugar metabolism; 1,6-anhydro-N-acetylmuramate degradation.</text>
</comment>
<keyword evidence="1 2" id="KW-0418">Kinase</keyword>
<dbReference type="OrthoDB" id="9763949at2"/>
<dbReference type="PANTHER" id="PTHR30605">
    <property type="entry name" value="ANHYDRO-N-ACETYLMURAMIC ACID KINASE"/>
    <property type="match status" value="1"/>
</dbReference>
<comment type="pathway">
    <text evidence="1">Cell wall biogenesis; peptidoglycan recycling.</text>
</comment>
<dbReference type="AlphaFoldDB" id="A0A1T2KXV3"/>
<dbReference type="HAMAP" id="MF_01270">
    <property type="entry name" value="AnhMurNAc_kinase"/>
    <property type="match status" value="1"/>
</dbReference>
<proteinExistence type="inferred from homology"/>
<dbReference type="GO" id="GO:0016773">
    <property type="term" value="F:phosphotransferase activity, alcohol group as acceptor"/>
    <property type="evidence" value="ECO:0007669"/>
    <property type="project" value="UniProtKB-UniRule"/>
</dbReference>
<comment type="function">
    <text evidence="1">Catalyzes the specific phosphorylation of 1,6-anhydro-N-acetylmuramic acid (anhMurNAc) with the simultaneous cleavage of the 1,6-anhydro ring, generating MurNAc-6-P. Is required for the utilization of anhMurNAc either imported from the medium or derived from its own cell wall murein, and thus plays a role in cell wall recycling.</text>
</comment>
<evidence type="ECO:0000313" key="3">
    <source>
        <dbReference type="Proteomes" id="UP000190896"/>
    </source>
</evidence>
<dbReference type="CDD" id="cd24050">
    <property type="entry name" value="ASKHA_NBD_ANMK"/>
    <property type="match status" value="1"/>
</dbReference>
<dbReference type="NCBIfam" id="NF007139">
    <property type="entry name" value="PRK09585.1-3"/>
    <property type="match status" value="1"/>
</dbReference>
<feature type="binding site" evidence="1">
    <location>
        <begin position="12"/>
        <end position="19"/>
    </location>
    <ligand>
        <name>ATP</name>
        <dbReference type="ChEBI" id="CHEBI:30616"/>
    </ligand>
</feature>
<dbReference type="InterPro" id="IPR043129">
    <property type="entry name" value="ATPase_NBD"/>
</dbReference>
<dbReference type="UniPathway" id="UPA00544"/>
<keyword evidence="1" id="KW-0119">Carbohydrate metabolism</keyword>
<dbReference type="Pfam" id="PF03702">
    <property type="entry name" value="AnmK"/>
    <property type="match status" value="1"/>
</dbReference>
<gene>
    <name evidence="1" type="primary">anmK</name>
    <name evidence="2" type="ORF">BOW51_01215</name>
</gene>
<comment type="catalytic activity">
    <reaction evidence="1">
        <text>1,6-anhydro-N-acetyl-beta-muramate + ATP + H2O = N-acetyl-D-muramate 6-phosphate + ADP + H(+)</text>
        <dbReference type="Rhea" id="RHEA:24952"/>
        <dbReference type="ChEBI" id="CHEBI:15377"/>
        <dbReference type="ChEBI" id="CHEBI:15378"/>
        <dbReference type="ChEBI" id="CHEBI:30616"/>
        <dbReference type="ChEBI" id="CHEBI:58690"/>
        <dbReference type="ChEBI" id="CHEBI:58722"/>
        <dbReference type="ChEBI" id="CHEBI:456216"/>
        <dbReference type="EC" id="2.7.1.170"/>
    </reaction>
</comment>
<dbReference type="SUPFAM" id="SSF53067">
    <property type="entry name" value="Actin-like ATPase domain"/>
    <property type="match status" value="1"/>
</dbReference>
<dbReference type="GO" id="GO:0009254">
    <property type="term" value="P:peptidoglycan turnover"/>
    <property type="evidence" value="ECO:0007669"/>
    <property type="project" value="UniProtKB-UniRule"/>
</dbReference>
<comment type="caution">
    <text evidence="2">The sequence shown here is derived from an EMBL/GenBank/DDBJ whole genome shotgun (WGS) entry which is preliminary data.</text>
</comment>
<keyword evidence="3" id="KW-1185">Reference proteome</keyword>
<keyword evidence="1" id="KW-0547">Nucleotide-binding</keyword>
<dbReference type="GO" id="GO:0006040">
    <property type="term" value="P:amino sugar metabolic process"/>
    <property type="evidence" value="ECO:0007669"/>
    <property type="project" value="InterPro"/>
</dbReference>
<name>A0A1T2KXV3_9GAMM</name>
<organism evidence="2 3">
    <name type="scientific">Solemya velesiana gill symbiont</name>
    <dbReference type="NCBI Taxonomy" id="1918948"/>
    <lineage>
        <taxon>Bacteria</taxon>
        <taxon>Pseudomonadati</taxon>
        <taxon>Pseudomonadota</taxon>
        <taxon>Gammaproteobacteria</taxon>
        <taxon>sulfur-oxidizing symbionts</taxon>
    </lineage>
</organism>
<comment type="similarity">
    <text evidence="1">Belongs to the anhydro-N-acetylmuramic acid kinase family.</text>
</comment>
<accession>A0A1T2KXV3</accession>
<dbReference type="UniPathway" id="UPA00343"/>
<dbReference type="GO" id="GO:0097175">
    <property type="term" value="P:1,6-anhydro-N-acetyl-beta-muramic acid catabolic process"/>
    <property type="evidence" value="ECO:0007669"/>
    <property type="project" value="UniProtKB-UniRule"/>
</dbReference>
<evidence type="ECO:0000313" key="2">
    <source>
        <dbReference type="EMBL" id="OOZ37634.1"/>
    </source>
</evidence>
<dbReference type="Gene3D" id="3.30.420.40">
    <property type="match status" value="2"/>
</dbReference>
<dbReference type="Proteomes" id="UP000190896">
    <property type="component" value="Unassembled WGS sequence"/>
</dbReference>